<dbReference type="OMA" id="ILIFMEY"/>
<keyword evidence="5" id="KW-0067">ATP-binding</keyword>
<evidence type="ECO:0000313" key="8">
    <source>
        <dbReference type="Proteomes" id="UP000267027"/>
    </source>
</evidence>
<dbReference type="SUPFAM" id="SSF56112">
    <property type="entry name" value="Protein kinase-like (PK-like)"/>
    <property type="match status" value="1"/>
</dbReference>
<dbReference type="Gene3D" id="1.10.510.10">
    <property type="entry name" value="Transferase(Phosphotransferase) domain 1"/>
    <property type="match status" value="1"/>
</dbReference>
<keyword evidence="4" id="KW-0418">Kinase</keyword>
<organism evidence="9">
    <name type="scientific">Angiostrongylus costaricensis</name>
    <name type="common">Nematode worm</name>
    <dbReference type="NCBI Taxonomy" id="334426"/>
    <lineage>
        <taxon>Eukaryota</taxon>
        <taxon>Metazoa</taxon>
        <taxon>Ecdysozoa</taxon>
        <taxon>Nematoda</taxon>
        <taxon>Chromadorea</taxon>
        <taxon>Rhabditida</taxon>
        <taxon>Rhabditina</taxon>
        <taxon>Rhabditomorpha</taxon>
        <taxon>Strongyloidea</taxon>
        <taxon>Metastrongylidae</taxon>
        <taxon>Angiostrongylus</taxon>
    </lineage>
</organism>
<dbReference type="Proteomes" id="UP000267027">
    <property type="component" value="Unassembled WGS sequence"/>
</dbReference>
<dbReference type="EMBL" id="UYYA01004695">
    <property type="protein sequence ID" value="VDM63038.1"/>
    <property type="molecule type" value="Genomic_DNA"/>
</dbReference>
<keyword evidence="8" id="KW-1185">Reference proteome</keyword>
<dbReference type="InterPro" id="IPR011009">
    <property type="entry name" value="Kinase-like_dom_sf"/>
</dbReference>
<evidence type="ECO:0000313" key="9">
    <source>
        <dbReference type="WBParaSite" id="ACOC_0001145201-mRNA-1"/>
    </source>
</evidence>
<accession>A0A0R3PYF8</accession>
<dbReference type="PROSITE" id="PS50011">
    <property type="entry name" value="PROTEIN_KINASE_DOM"/>
    <property type="match status" value="1"/>
</dbReference>
<keyword evidence="3" id="KW-0547">Nucleotide-binding</keyword>
<evidence type="ECO:0000256" key="2">
    <source>
        <dbReference type="ARBA" id="ARBA00022679"/>
    </source>
</evidence>
<dbReference type="SMART" id="SM00220">
    <property type="entry name" value="S_TKc"/>
    <property type="match status" value="1"/>
</dbReference>
<keyword evidence="2" id="KW-0808">Transferase</keyword>
<feature type="domain" description="Protein kinase" evidence="6">
    <location>
        <begin position="87"/>
        <end position="372"/>
    </location>
</feature>
<keyword evidence="1" id="KW-0723">Serine/threonine-protein kinase</keyword>
<evidence type="ECO:0000256" key="3">
    <source>
        <dbReference type="ARBA" id="ARBA00022741"/>
    </source>
</evidence>
<dbReference type="PANTHER" id="PTHR11584:SF369">
    <property type="entry name" value="MITOGEN-ACTIVATED PROTEIN KINASE KINASE KINASE 19-RELATED"/>
    <property type="match status" value="1"/>
</dbReference>
<reference evidence="7 8" key="2">
    <citation type="submission" date="2018-11" db="EMBL/GenBank/DDBJ databases">
        <authorList>
            <consortium name="Pathogen Informatics"/>
        </authorList>
    </citation>
    <scope>NUCLEOTIDE SEQUENCE [LARGE SCALE GENOMIC DNA]</scope>
    <source>
        <strain evidence="7 8">Costa Rica</strain>
    </source>
</reference>
<dbReference type="PANTHER" id="PTHR11584">
    <property type="entry name" value="SERINE/THREONINE PROTEIN KINASE"/>
    <property type="match status" value="1"/>
</dbReference>
<sequence length="374" mass="42436">MKNMVREIKKLISSRRPPVSRHLLKIKMEYCGEKRCIEMVRPVSVKVLQNHLQQKYGEDVKMYYQQGSEAVVCIRSQDELDKAIKVPHSINCLYCGTVGAGIERNYTSLSYSSVQCDIDDKIPNTQSPRTPVHWKEARDLAVKKIPLIPDNRELSREMQGLEFDVQELGRLQHPRIVQYLGVQETSDRILIFMEYMTGGSLKEHIALVGSLSNVVAKKYTSQVLEGLAFLHKNHIIHRDIKSANILRDSLGNVKIADFGSGKKMQSLASQQGAFHSTIHYTAPEVLLGKTPYGRKADVWSVGVTLVEMLTGEVPWKEFEPMAAMFQIAYEEPRINLPPTVESVIADLCRVLMNRNFDERPMANEVLSNHPAFKT</sequence>
<dbReference type="InterPro" id="IPR000719">
    <property type="entry name" value="Prot_kinase_dom"/>
</dbReference>
<dbReference type="STRING" id="334426.A0A0R3PYF8"/>
<dbReference type="Gene3D" id="3.10.20.90">
    <property type="entry name" value="Phosphatidylinositol 3-kinase Catalytic Subunit, Chain A, domain 1"/>
    <property type="match status" value="1"/>
</dbReference>
<dbReference type="SUPFAM" id="SSF54277">
    <property type="entry name" value="CAD &amp; PB1 domains"/>
    <property type="match status" value="1"/>
</dbReference>
<reference evidence="9" key="1">
    <citation type="submission" date="2017-02" db="UniProtKB">
        <authorList>
            <consortium name="WormBaseParasite"/>
        </authorList>
    </citation>
    <scope>IDENTIFICATION</scope>
</reference>
<name>A0A0R3PYF8_ANGCS</name>
<dbReference type="AlphaFoldDB" id="A0A0R3PYF8"/>
<dbReference type="GO" id="GO:0004674">
    <property type="term" value="F:protein serine/threonine kinase activity"/>
    <property type="evidence" value="ECO:0007669"/>
    <property type="project" value="UniProtKB-KW"/>
</dbReference>
<dbReference type="Pfam" id="PF00069">
    <property type="entry name" value="Pkinase"/>
    <property type="match status" value="1"/>
</dbReference>
<protein>
    <submittedName>
        <fullName evidence="9">Protein kinase domain-containing protein</fullName>
    </submittedName>
</protein>
<gene>
    <name evidence="7" type="ORF">ACOC_LOCUS11453</name>
</gene>
<dbReference type="OrthoDB" id="8693905at2759"/>
<evidence type="ECO:0000256" key="1">
    <source>
        <dbReference type="ARBA" id="ARBA00022527"/>
    </source>
</evidence>
<evidence type="ECO:0000259" key="6">
    <source>
        <dbReference type="PROSITE" id="PS50011"/>
    </source>
</evidence>
<evidence type="ECO:0000313" key="7">
    <source>
        <dbReference type="EMBL" id="VDM63038.1"/>
    </source>
</evidence>
<dbReference type="WBParaSite" id="ACOC_0001145201-mRNA-1">
    <property type="protein sequence ID" value="ACOC_0001145201-mRNA-1"/>
    <property type="gene ID" value="ACOC_0001145201"/>
</dbReference>
<evidence type="ECO:0000256" key="5">
    <source>
        <dbReference type="ARBA" id="ARBA00022840"/>
    </source>
</evidence>
<evidence type="ECO:0000256" key="4">
    <source>
        <dbReference type="ARBA" id="ARBA00022777"/>
    </source>
</evidence>
<dbReference type="GO" id="GO:0005524">
    <property type="term" value="F:ATP binding"/>
    <property type="evidence" value="ECO:0007669"/>
    <property type="project" value="UniProtKB-KW"/>
</dbReference>
<proteinExistence type="predicted"/>